<dbReference type="EMBL" id="JADOUA010000001">
    <property type="protein sequence ID" value="MBG6094005.1"/>
    <property type="molecule type" value="Genomic_DNA"/>
</dbReference>
<keyword evidence="5" id="KW-1185">Reference proteome</keyword>
<evidence type="ECO:0000313" key="4">
    <source>
        <dbReference type="EMBL" id="MBG6094005.1"/>
    </source>
</evidence>
<dbReference type="InterPro" id="IPR000792">
    <property type="entry name" value="Tscrpt_reg_LuxR_C"/>
</dbReference>
<dbReference type="GO" id="GO:0005737">
    <property type="term" value="C:cytoplasm"/>
    <property type="evidence" value="ECO:0007669"/>
    <property type="project" value="TreeGrafter"/>
</dbReference>
<dbReference type="Pfam" id="PF00196">
    <property type="entry name" value="GerE"/>
    <property type="match status" value="1"/>
</dbReference>
<dbReference type="PANTHER" id="PTHR16305">
    <property type="entry name" value="TESTICULAR SOLUBLE ADENYLYL CYCLASE"/>
    <property type="match status" value="1"/>
</dbReference>
<keyword evidence="1" id="KW-0547">Nucleotide-binding</keyword>
<dbReference type="Gene3D" id="1.10.10.10">
    <property type="entry name" value="Winged helix-like DNA-binding domain superfamily/Winged helix DNA-binding domain"/>
    <property type="match status" value="1"/>
</dbReference>
<dbReference type="InterPro" id="IPR027417">
    <property type="entry name" value="P-loop_NTPase"/>
</dbReference>
<dbReference type="SUPFAM" id="SSF48452">
    <property type="entry name" value="TPR-like"/>
    <property type="match status" value="1"/>
</dbReference>
<dbReference type="Gene3D" id="1.25.40.10">
    <property type="entry name" value="Tetratricopeptide repeat domain"/>
    <property type="match status" value="1"/>
</dbReference>
<dbReference type="GO" id="GO:0005524">
    <property type="term" value="F:ATP binding"/>
    <property type="evidence" value="ECO:0007669"/>
    <property type="project" value="UniProtKB-KW"/>
</dbReference>
<keyword evidence="2" id="KW-0067">ATP-binding</keyword>
<dbReference type="SUPFAM" id="SSF46894">
    <property type="entry name" value="C-terminal effector domain of the bipartite response regulators"/>
    <property type="match status" value="1"/>
</dbReference>
<dbReference type="AlphaFoldDB" id="A0A931DUU0"/>
<gene>
    <name evidence="4" type="ORF">IW256_008118</name>
</gene>
<dbReference type="PRINTS" id="PR00038">
    <property type="entry name" value="HTHLUXR"/>
</dbReference>
<dbReference type="GO" id="GO:0003677">
    <property type="term" value="F:DNA binding"/>
    <property type="evidence" value="ECO:0007669"/>
    <property type="project" value="UniProtKB-KW"/>
</dbReference>
<dbReference type="CDD" id="cd06170">
    <property type="entry name" value="LuxR_C_like"/>
    <property type="match status" value="1"/>
</dbReference>
<dbReference type="SMART" id="SM00421">
    <property type="entry name" value="HTH_LUXR"/>
    <property type="match status" value="1"/>
</dbReference>
<dbReference type="InterPro" id="IPR041664">
    <property type="entry name" value="AAA_16"/>
</dbReference>
<feature type="domain" description="HTH luxR-type" evidence="3">
    <location>
        <begin position="868"/>
        <end position="933"/>
    </location>
</feature>
<evidence type="ECO:0000256" key="2">
    <source>
        <dbReference type="ARBA" id="ARBA00022840"/>
    </source>
</evidence>
<proteinExistence type="predicted"/>
<sequence length="939" mass="101371">MGMVERAGQLLHLEELFTDDHSQHGTVVLIEGAAATGKTSLLQAFAHRAIESGATFLGASASRAERDLPLSAISQLFRDPALSDAQARQAERLLEDGALTATATATAHGTANGTGHEFDAVVQVPAPILSRLSTILLELAERGPLVIAIDDVHHADLPSLQFLLYLSRRIGSARIFLVLTECLRPARPRALLHSDLLHLPGARRLRLRPLSVQGVAALLAEHLGPLTAHRLAPDCHRASGGNPLLVRALIDDRRTSGPARPDCLVFGDEFRQAVLTCLYRSECTTLARGLAALPESASAILLGELVQLDAESVGLTRDVLRATGLIDAGGLRHEAVRAAVLSGMRPDERTALHVRAAELLHSYGASATVVADRLMAADQARAPWAITVLRDAAEQALAEGRAEPAIGHLRLAVRECTDEDRRLAVRLELARAEWQVDPATAARHLPELVRGLREDRLPAGAAATLAAWTLWLGRVDDALKIIFETPTDPWRSPAETGPQPEIPSWWLGFAYPSVTWRDGMPDPFRPLSAVQDGARPAGAPVPTMIEIMLADTLMKGDHDQAVVAAERILADAAPAFRTPAPVAAVAALIYADEMDRAERWCDAIGQDTSRRTPLVTAFVTVLRALIHERRGELDAAARCVRESFGLLPSKGWGVFAGIPLATLINALTAAGRYEEVEQYLDTPLPDALFHSPLVLPYLDARGRYYLAINRPHAALAEFQACGELMVTWGFDVPGFVSWRTGLARARLVLGDRQEAARLASEQLGDLPDGRHRTRGATLRALAAASGGEERLGRLREAVKLLEMSGDRLELARALADLGEAYRASGEPHRARTLEQRARSLAEACGAPDVGNAVVPALADADETGGDADPDPLTELSEAERRVAALAADGYTNRQIARRLHVTMSTVEQHLTRVYRKLKISRRADLPLTLLLLPSQDSPV</sequence>
<dbReference type="GO" id="GO:0004016">
    <property type="term" value="F:adenylate cyclase activity"/>
    <property type="evidence" value="ECO:0007669"/>
    <property type="project" value="TreeGrafter"/>
</dbReference>
<organism evidence="4 5">
    <name type="scientific">Actinomadura viridis</name>
    <dbReference type="NCBI Taxonomy" id="58110"/>
    <lineage>
        <taxon>Bacteria</taxon>
        <taxon>Bacillati</taxon>
        <taxon>Actinomycetota</taxon>
        <taxon>Actinomycetes</taxon>
        <taxon>Streptosporangiales</taxon>
        <taxon>Thermomonosporaceae</taxon>
        <taxon>Actinomadura</taxon>
    </lineage>
</organism>
<dbReference type="InterPro" id="IPR036388">
    <property type="entry name" value="WH-like_DNA-bd_sf"/>
</dbReference>
<dbReference type="PANTHER" id="PTHR16305:SF35">
    <property type="entry name" value="TRANSCRIPTIONAL ACTIVATOR DOMAIN"/>
    <property type="match status" value="1"/>
</dbReference>
<evidence type="ECO:0000313" key="5">
    <source>
        <dbReference type="Proteomes" id="UP000614047"/>
    </source>
</evidence>
<protein>
    <submittedName>
        <fullName evidence="4">DNA-binding CsgD family transcriptional regulator</fullName>
    </submittedName>
</protein>
<dbReference type="GO" id="GO:0006355">
    <property type="term" value="P:regulation of DNA-templated transcription"/>
    <property type="evidence" value="ECO:0007669"/>
    <property type="project" value="InterPro"/>
</dbReference>
<evidence type="ECO:0000256" key="1">
    <source>
        <dbReference type="ARBA" id="ARBA00022741"/>
    </source>
</evidence>
<comment type="caution">
    <text evidence="4">The sequence shown here is derived from an EMBL/GenBank/DDBJ whole genome shotgun (WGS) entry which is preliminary data.</text>
</comment>
<dbReference type="Pfam" id="PF13191">
    <property type="entry name" value="AAA_16"/>
    <property type="match status" value="1"/>
</dbReference>
<dbReference type="InterPro" id="IPR016032">
    <property type="entry name" value="Sig_transdc_resp-reg_C-effctor"/>
</dbReference>
<dbReference type="PROSITE" id="PS50043">
    <property type="entry name" value="HTH_LUXR_2"/>
    <property type="match status" value="1"/>
</dbReference>
<dbReference type="InterPro" id="IPR011990">
    <property type="entry name" value="TPR-like_helical_dom_sf"/>
</dbReference>
<evidence type="ECO:0000259" key="3">
    <source>
        <dbReference type="PROSITE" id="PS50043"/>
    </source>
</evidence>
<dbReference type="SUPFAM" id="SSF52540">
    <property type="entry name" value="P-loop containing nucleoside triphosphate hydrolases"/>
    <property type="match status" value="1"/>
</dbReference>
<dbReference type="PROSITE" id="PS00622">
    <property type="entry name" value="HTH_LUXR_1"/>
    <property type="match status" value="1"/>
</dbReference>
<dbReference type="RefSeq" id="WP_197015997.1">
    <property type="nucleotide sequence ID" value="NZ_BAABES010000014.1"/>
</dbReference>
<keyword evidence="4" id="KW-0238">DNA-binding</keyword>
<name>A0A931DUU0_9ACTN</name>
<reference evidence="4" key="1">
    <citation type="submission" date="2020-11" db="EMBL/GenBank/DDBJ databases">
        <title>Sequencing the genomes of 1000 actinobacteria strains.</title>
        <authorList>
            <person name="Klenk H.-P."/>
        </authorList>
    </citation>
    <scope>NUCLEOTIDE SEQUENCE</scope>
    <source>
        <strain evidence="4">DSM 43175</strain>
    </source>
</reference>
<accession>A0A931DUU0</accession>
<dbReference type="Proteomes" id="UP000614047">
    <property type="component" value="Unassembled WGS sequence"/>
</dbReference>